<evidence type="ECO:0000259" key="7">
    <source>
        <dbReference type="PROSITE" id="PS50110"/>
    </source>
</evidence>
<dbReference type="InterPro" id="IPR001789">
    <property type="entry name" value="Sig_transdc_resp-reg_receiver"/>
</dbReference>
<keyword evidence="4" id="KW-0238">DNA-binding</keyword>
<evidence type="ECO:0000313" key="9">
    <source>
        <dbReference type="Proteomes" id="UP001600039"/>
    </source>
</evidence>
<dbReference type="PROSITE" id="PS50110">
    <property type="entry name" value="RESPONSE_REGULATORY"/>
    <property type="match status" value="1"/>
</dbReference>
<evidence type="ECO:0000256" key="2">
    <source>
        <dbReference type="ARBA" id="ARBA00023012"/>
    </source>
</evidence>
<name>A0ABW6HID5_9FLAO</name>
<keyword evidence="5" id="KW-0804">Transcription</keyword>
<evidence type="ECO:0000256" key="6">
    <source>
        <dbReference type="PROSITE-ProRule" id="PRU00169"/>
    </source>
</evidence>
<sequence>MAKILIIDDEVRLRETICELLSYAGYDVLDAQDGMDGLQKVERFIPDVILCDIMMPILDGYGFMEKHKISDYSNIPVIFLTARIELKDQEKGNNLGIKGYLKKPFIFKELKNIIELQLTLANTTKSVINKFFI</sequence>
<keyword evidence="1 6" id="KW-0597">Phosphoprotein</keyword>
<dbReference type="RefSeq" id="WP_379856458.1">
    <property type="nucleotide sequence ID" value="NZ_JBHZQA010000001.1"/>
</dbReference>
<evidence type="ECO:0000256" key="3">
    <source>
        <dbReference type="ARBA" id="ARBA00023015"/>
    </source>
</evidence>
<dbReference type="InterPro" id="IPR011006">
    <property type="entry name" value="CheY-like_superfamily"/>
</dbReference>
<dbReference type="Gene3D" id="3.40.50.2300">
    <property type="match status" value="1"/>
</dbReference>
<gene>
    <name evidence="8" type="ORF">ACFX5D_01235</name>
</gene>
<evidence type="ECO:0000313" key="8">
    <source>
        <dbReference type="EMBL" id="MFE3846590.1"/>
    </source>
</evidence>
<feature type="domain" description="Response regulatory" evidence="7">
    <location>
        <begin position="3"/>
        <end position="118"/>
    </location>
</feature>
<dbReference type="PANTHER" id="PTHR48111:SF1">
    <property type="entry name" value="TWO-COMPONENT RESPONSE REGULATOR ORR33"/>
    <property type="match status" value="1"/>
</dbReference>
<dbReference type="Proteomes" id="UP001600039">
    <property type="component" value="Unassembled WGS sequence"/>
</dbReference>
<dbReference type="SUPFAM" id="SSF52172">
    <property type="entry name" value="CheY-like"/>
    <property type="match status" value="1"/>
</dbReference>
<comment type="caution">
    <text evidence="8">The sequence shown here is derived from an EMBL/GenBank/DDBJ whole genome shotgun (WGS) entry which is preliminary data.</text>
</comment>
<organism evidence="8 9">
    <name type="scientific">Flavobacterium fructosi</name>
    <dbReference type="NCBI Taxonomy" id="3230416"/>
    <lineage>
        <taxon>Bacteria</taxon>
        <taxon>Pseudomonadati</taxon>
        <taxon>Bacteroidota</taxon>
        <taxon>Flavobacteriia</taxon>
        <taxon>Flavobacteriales</taxon>
        <taxon>Flavobacteriaceae</taxon>
        <taxon>Flavobacterium</taxon>
    </lineage>
</organism>
<keyword evidence="3" id="KW-0805">Transcription regulation</keyword>
<keyword evidence="2" id="KW-0902">Two-component regulatory system</keyword>
<dbReference type="InterPro" id="IPR039420">
    <property type="entry name" value="WalR-like"/>
</dbReference>
<dbReference type="PANTHER" id="PTHR48111">
    <property type="entry name" value="REGULATOR OF RPOS"/>
    <property type="match status" value="1"/>
</dbReference>
<evidence type="ECO:0000256" key="1">
    <source>
        <dbReference type="ARBA" id="ARBA00022553"/>
    </source>
</evidence>
<dbReference type="Pfam" id="PF00072">
    <property type="entry name" value="Response_reg"/>
    <property type="match status" value="1"/>
</dbReference>
<accession>A0ABW6HID5</accession>
<feature type="modified residue" description="4-aspartylphosphate" evidence="6">
    <location>
        <position position="52"/>
    </location>
</feature>
<protein>
    <submittedName>
        <fullName evidence="8">Response regulator transcription factor</fullName>
    </submittedName>
</protein>
<keyword evidence="9" id="KW-1185">Reference proteome</keyword>
<reference evidence="8 9" key="1">
    <citation type="submission" date="2024-06" db="EMBL/GenBank/DDBJ databases">
        <title>Flavobacterium spp. isolated from glacier.</title>
        <authorList>
            <person name="Han D."/>
        </authorList>
    </citation>
    <scope>NUCLEOTIDE SEQUENCE [LARGE SCALE GENOMIC DNA]</scope>
    <source>
        <strain evidence="8 9">LB3P45</strain>
    </source>
</reference>
<dbReference type="SMART" id="SM00448">
    <property type="entry name" value="REC"/>
    <property type="match status" value="1"/>
</dbReference>
<evidence type="ECO:0000256" key="4">
    <source>
        <dbReference type="ARBA" id="ARBA00023125"/>
    </source>
</evidence>
<proteinExistence type="predicted"/>
<dbReference type="EMBL" id="JBHZQA010000001">
    <property type="protein sequence ID" value="MFE3846590.1"/>
    <property type="molecule type" value="Genomic_DNA"/>
</dbReference>
<evidence type="ECO:0000256" key="5">
    <source>
        <dbReference type="ARBA" id="ARBA00023163"/>
    </source>
</evidence>